<organism evidence="2 3">
    <name type="scientific">Gonapodya prolifera (strain JEL478)</name>
    <name type="common">Monoblepharis prolifera</name>
    <dbReference type="NCBI Taxonomy" id="1344416"/>
    <lineage>
        <taxon>Eukaryota</taxon>
        <taxon>Fungi</taxon>
        <taxon>Fungi incertae sedis</taxon>
        <taxon>Chytridiomycota</taxon>
        <taxon>Chytridiomycota incertae sedis</taxon>
        <taxon>Monoblepharidomycetes</taxon>
        <taxon>Monoblepharidales</taxon>
        <taxon>Gonapodyaceae</taxon>
        <taxon>Gonapodya</taxon>
    </lineage>
</organism>
<feature type="region of interest" description="Disordered" evidence="1">
    <location>
        <begin position="26"/>
        <end position="70"/>
    </location>
</feature>
<feature type="compositionally biased region" description="Low complexity" evidence="1">
    <location>
        <begin position="29"/>
        <end position="43"/>
    </location>
</feature>
<keyword evidence="3" id="KW-1185">Reference proteome</keyword>
<evidence type="ECO:0000313" key="3">
    <source>
        <dbReference type="Proteomes" id="UP000070544"/>
    </source>
</evidence>
<dbReference type="AlphaFoldDB" id="A0A138ZXH4"/>
<gene>
    <name evidence="2" type="ORF">M427DRAFT_49931</name>
</gene>
<protein>
    <submittedName>
        <fullName evidence="2">Uncharacterized protein</fullName>
    </submittedName>
</protein>
<sequence>MTPPPLQRERAAPGSLPLNAADVLDDRSTAGGSVTTAGGAAVVNGTKRPTVKKNPQTSTAPSNVPFVSRHTSALPPVQTPVLDSRANLIPTAHNLVNGQMVQLQTTPSLVRSGPLVTTGDLRISPTNIFFTKEHEWHISPPTRISSTIKPPQLSLPIAWCIILKVFSSVFLTKEQVSVKWLLRCCRVDNLPVGNCTKSELVVVLATSLFSRGRISLPVVFERDEVRVTMESIVLNPGVTTAPAIRTASVTAAHMVVEHARPMFECQVVEGGDLTRKHKGE</sequence>
<proteinExistence type="predicted"/>
<feature type="compositionally biased region" description="Polar residues" evidence="1">
    <location>
        <begin position="53"/>
        <end position="62"/>
    </location>
</feature>
<reference evidence="2 3" key="1">
    <citation type="journal article" date="2015" name="Genome Biol. Evol.">
        <title>Phylogenomic analyses indicate that early fungi evolved digesting cell walls of algal ancestors of land plants.</title>
        <authorList>
            <person name="Chang Y."/>
            <person name="Wang S."/>
            <person name="Sekimoto S."/>
            <person name="Aerts A.L."/>
            <person name="Choi C."/>
            <person name="Clum A."/>
            <person name="LaButti K.M."/>
            <person name="Lindquist E.A."/>
            <person name="Yee Ngan C."/>
            <person name="Ohm R.A."/>
            <person name="Salamov A.A."/>
            <person name="Grigoriev I.V."/>
            <person name="Spatafora J.W."/>
            <person name="Berbee M.L."/>
        </authorList>
    </citation>
    <scope>NUCLEOTIDE SEQUENCE [LARGE SCALE GENOMIC DNA]</scope>
    <source>
        <strain evidence="2 3">JEL478</strain>
    </source>
</reference>
<evidence type="ECO:0000313" key="2">
    <source>
        <dbReference type="EMBL" id="KXS09164.1"/>
    </source>
</evidence>
<accession>A0A138ZXH4</accession>
<dbReference type="EMBL" id="KQ965885">
    <property type="protein sequence ID" value="KXS09164.1"/>
    <property type="molecule type" value="Genomic_DNA"/>
</dbReference>
<name>A0A138ZXH4_GONPJ</name>
<dbReference type="Proteomes" id="UP000070544">
    <property type="component" value="Unassembled WGS sequence"/>
</dbReference>
<evidence type="ECO:0000256" key="1">
    <source>
        <dbReference type="SAM" id="MobiDB-lite"/>
    </source>
</evidence>